<protein>
    <submittedName>
        <fullName evidence="1">Uncharacterized protein</fullName>
    </submittedName>
</protein>
<comment type="caution">
    <text evidence="1">The sequence shown here is derived from an EMBL/GenBank/DDBJ whole genome shotgun (WGS) entry which is preliminary data.</text>
</comment>
<accession>A0A1J5QKS5</accession>
<dbReference type="EMBL" id="MLJW01000649">
    <property type="protein sequence ID" value="OIQ84056.1"/>
    <property type="molecule type" value="Genomic_DNA"/>
</dbReference>
<name>A0A1J5QKS5_9ZZZZ</name>
<gene>
    <name evidence="1" type="ORF">GALL_341360</name>
</gene>
<sequence length="228" mass="22933">MALPIPSYNSISGNGDQNFKAVVMGWIREEIGRAAQGGANGALHIDGATKNLIIDQGEIQSGNYVTGSAGWALQPDGNAEFNVLTLRSGIIGPDALTNPADFGASGTSETGFGLTSTPTNRAASTIAVPAGYTRAEVHVTVDATAINTALSGLLIVSASINGITGGENSGGPVPNSYYANASASAIRTLTGLSGGNITVATAVHCDAGTWPANANNIANCNASVVFLR</sequence>
<dbReference type="AlphaFoldDB" id="A0A1J5QKS5"/>
<reference evidence="1" key="1">
    <citation type="submission" date="2016-10" db="EMBL/GenBank/DDBJ databases">
        <title>Sequence of Gallionella enrichment culture.</title>
        <authorList>
            <person name="Poehlein A."/>
            <person name="Muehling M."/>
            <person name="Daniel R."/>
        </authorList>
    </citation>
    <scope>NUCLEOTIDE SEQUENCE</scope>
</reference>
<evidence type="ECO:0000313" key="1">
    <source>
        <dbReference type="EMBL" id="OIQ84056.1"/>
    </source>
</evidence>
<organism evidence="1">
    <name type="scientific">mine drainage metagenome</name>
    <dbReference type="NCBI Taxonomy" id="410659"/>
    <lineage>
        <taxon>unclassified sequences</taxon>
        <taxon>metagenomes</taxon>
        <taxon>ecological metagenomes</taxon>
    </lineage>
</organism>
<proteinExistence type="predicted"/>